<dbReference type="CDD" id="cd00306">
    <property type="entry name" value="Peptidases_S8_S53"/>
    <property type="match status" value="1"/>
</dbReference>
<comment type="similarity">
    <text evidence="1">Belongs to the peptidase S8 family.</text>
</comment>
<evidence type="ECO:0000259" key="2">
    <source>
        <dbReference type="Pfam" id="PF00082"/>
    </source>
</evidence>
<comment type="caution">
    <text evidence="3">The sequence shown here is derived from an EMBL/GenBank/DDBJ whole genome shotgun (WGS) entry which is preliminary data.</text>
</comment>
<dbReference type="AlphaFoldDB" id="A0AAN7AF24"/>
<keyword evidence="4" id="KW-1185">Reference proteome</keyword>
<feature type="non-terminal residue" evidence="3">
    <location>
        <position position="1"/>
    </location>
</feature>
<dbReference type="GO" id="GO:0006508">
    <property type="term" value="P:proteolysis"/>
    <property type="evidence" value="ECO:0007669"/>
    <property type="project" value="InterPro"/>
</dbReference>
<dbReference type="EMBL" id="MU864544">
    <property type="protein sequence ID" value="KAK4183502.1"/>
    <property type="molecule type" value="Genomic_DNA"/>
</dbReference>
<dbReference type="InterPro" id="IPR000209">
    <property type="entry name" value="Peptidase_S8/S53_dom"/>
</dbReference>
<dbReference type="Gene3D" id="3.40.50.200">
    <property type="entry name" value="Peptidase S8/S53 domain"/>
    <property type="match status" value="1"/>
</dbReference>
<proteinExistence type="inferred from homology"/>
<gene>
    <name evidence="3" type="ORF">QBC35DRAFT_393761</name>
</gene>
<comment type="caution">
    <text evidence="1">Lacks conserved residue(s) required for the propagation of feature annotation.</text>
</comment>
<organism evidence="3 4">
    <name type="scientific">Podospora australis</name>
    <dbReference type="NCBI Taxonomy" id="1536484"/>
    <lineage>
        <taxon>Eukaryota</taxon>
        <taxon>Fungi</taxon>
        <taxon>Dikarya</taxon>
        <taxon>Ascomycota</taxon>
        <taxon>Pezizomycotina</taxon>
        <taxon>Sordariomycetes</taxon>
        <taxon>Sordariomycetidae</taxon>
        <taxon>Sordariales</taxon>
        <taxon>Podosporaceae</taxon>
        <taxon>Podospora</taxon>
    </lineage>
</organism>
<accession>A0AAN7AF24</accession>
<reference evidence="3" key="1">
    <citation type="journal article" date="2023" name="Mol. Phylogenet. Evol.">
        <title>Genome-scale phylogeny and comparative genomics of the fungal order Sordariales.</title>
        <authorList>
            <person name="Hensen N."/>
            <person name="Bonometti L."/>
            <person name="Westerberg I."/>
            <person name="Brannstrom I.O."/>
            <person name="Guillou S."/>
            <person name="Cros-Aarteil S."/>
            <person name="Calhoun S."/>
            <person name="Haridas S."/>
            <person name="Kuo A."/>
            <person name="Mondo S."/>
            <person name="Pangilinan J."/>
            <person name="Riley R."/>
            <person name="LaButti K."/>
            <person name="Andreopoulos B."/>
            <person name="Lipzen A."/>
            <person name="Chen C."/>
            <person name="Yan M."/>
            <person name="Daum C."/>
            <person name="Ng V."/>
            <person name="Clum A."/>
            <person name="Steindorff A."/>
            <person name="Ohm R.A."/>
            <person name="Martin F."/>
            <person name="Silar P."/>
            <person name="Natvig D.O."/>
            <person name="Lalanne C."/>
            <person name="Gautier V."/>
            <person name="Ament-Velasquez S.L."/>
            <person name="Kruys A."/>
            <person name="Hutchinson M.I."/>
            <person name="Powell A.J."/>
            <person name="Barry K."/>
            <person name="Miller A.N."/>
            <person name="Grigoriev I.V."/>
            <person name="Debuchy R."/>
            <person name="Gladieux P."/>
            <person name="Hiltunen Thoren M."/>
            <person name="Johannesson H."/>
        </authorList>
    </citation>
    <scope>NUCLEOTIDE SEQUENCE</scope>
    <source>
        <strain evidence="3">PSN309</strain>
    </source>
</reference>
<reference evidence="3" key="2">
    <citation type="submission" date="2023-05" db="EMBL/GenBank/DDBJ databases">
        <authorList>
            <consortium name="Lawrence Berkeley National Laboratory"/>
            <person name="Steindorff A."/>
            <person name="Hensen N."/>
            <person name="Bonometti L."/>
            <person name="Westerberg I."/>
            <person name="Brannstrom I.O."/>
            <person name="Guillou S."/>
            <person name="Cros-Aarteil S."/>
            <person name="Calhoun S."/>
            <person name="Haridas S."/>
            <person name="Kuo A."/>
            <person name="Mondo S."/>
            <person name="Pangilinan J."/>
            <person name="Riley R."/>
            <person name="Labutti K."/>
            <person name="Andreopoulos B."/>
            <person name="Lipzen A."/>
            <person name="Chen C."/>
            <person name="Yanf M."/>
            <person name="Daum C."/>
            <person name="Ng V."/>
            <person name="Clum A."/>
            <person name="Ohm R."/>
            <person name="Martin F."/>
            <person name="Silar P."/>
            <person name="Natvig D."/>
            <person name="Lalanne C."/>
            <person name="Gautier V."/>
            <person name="Ament-Velasquez S.L."/>
            <person name="Kruys A."/>
            <person name="Hutchinson M.I."/>
            <person name="Powell A.J."/>
            <person name="Barry K."/>
            <person name="Miller A.N."/>
            <person name="Grigoriev I.V."/>
            <person name="Debuchy R."/>
            <person name="Gladieux P."/>
            <person name="Thoren M.H."/>
            <person name="Johannesson H."/>
        </authorList>
    </citation>
    <scope>NUCLEOTIDE SEQUENCE</scope>
    <source>
        <strain evidence="3">PSN309</strain>
    </source>
</reference>
<evidence type="ECO:0000313" key="3">
    <source>
        <dbReference type="EMBL" id="KAK4183502.1"/>
    </source>
</evidence>
<dbReference type="Proteomes" id="UP001302126">
    <property type="component" value="Unassembled WGS sequence"/>
</dbReference>
<dbReference type="SUPFAM" id="SSF52743">
    <property type="entry name" value="Subtilisin-like"/>
    <property type="match status" value="1"/>
</dbReference>
<dbReference type="GO" id="GO:0004252">
    <property type="term" value="F:serine-type endopeptidase activity"/>
    <property type="evidence" value="ECO:0007669"/>
    <property type="project" value="InterPro"/>
</dbReference>
<feature type="domain" description="Peptidase S8/S53" evidence="2">
    <location>
        <begin position="9"/>
        <end position="199"/>
    </location>
</feature>
<sequence length="224" mass="24482">FVTNSTHPVDTDGHGTHLLTLLLGMECPADLYVARVTESSRSLKASVGHVANAIRTAAEEWDVDFICLSFGFPTHVQVIQDAISHAVYFKKKAITFFAAANNDGYNSGEMFPANLGEAVIPIRATTREGTFHPKYDPPPSYSSPEPLFGTLNYDVLSDWPGTDTVRSMSGCSVATSIAAAITTMLIQYASNEFSMEDLRLMRTRRGVFELFTGTGSLRILTRFG</sequence>
<dbReference type="InterPro" id="IPR036852">
    <property type="entry name" value="Peptidase_S8/S53_dom_sf"/>
</dbReference>
<dbReference type="Pfam" id="PF00082">
    <property type="entry name" value="Peptidase_S8"/>
    <property type="match status" value="1"/>
</dbReference>
<protein>
    <submittedName>
        <fullName evidence="3">Peptidase S8/S53 domain-containing protein</fullName>
    </submittedName>
</protein>
<name>A0AAN7AF24_9PEZI</name>
<evidence type="ECO:0000256" key="1">
    <source>
        <dbReference type="PROSITE-ProRule" id="PRU01240"/>
    </source>
</evidence>
<dbReference type="PROSITE" id="PS51892">
    <property type="entry name" value="SUBTILASE"/>
    <property type="match status" value="1"/>
</dbReference>
<evidence type="ECO:0000313" key="4">
    <source>
        <dbReference type="Proteomes" id="UP001302126"/>
    </source>
</evidence>